<protein>
    <submittedName>
        <fullName evidence="1">Uncharacterized protein</fullName>
    </submittedName>
</protein>
<name>A0ABN9XRD0_9DINO</name>
<keyword evidence="2" id="KW-1185">Reference proteome</keyword>
<sequence length="166" mass="18122">MWARVRPRFRARWSRATARTRRPAHASDRLCARSAWRRSVGLEQRLWAGHTACLVTTAVTTVGVSSVTESYWAGAAGVGAGSILYKAMQEYSSHLDAVYPCESPKPQVVDADELRDSILQQVRTSLKQDMKDATAEEKAEVNAALGSGGAGQIGIKIEEEECVDSK</sequence>
<proteinExistence type="predicted"/>
<evidence type="ECO:0000313" key="2">
    <source>
        <dbReference type="Proteomes" id="UP001189429"/>
    </source>
</evidence>
<gene>
    <name evidence="1" type="ORF">PCOR1329_LOCUS77960</name>
</gene>
<dbReference type="EMBL" id="CAUYUJ010020835">
    <property type="protein sequence ID" value="CAK0900751.1"/>
    <property type="molecule type" value="Genomic_DNA"/>
</dbReference>
<dbReference type="Proteomes" id="UP001189429">
    <property type="component" value="Unassembled WGS sequence"/>
</dbReference>
<accession>A0ABN9XRD0</accession>
<evidence type="ECO:0000313" key="1">
    <source>
        <dbReference type="EMBL" id="CAK0900751.1"/>
    </source>
</evidence>
<organism evidence="1 2">
    <name type="scientific">Prorocentrum cordatum</name>
    <dbReference type="NCBI Taxonomy" id="2364126"/>
    <lineage>
        <taxon>Eukaryota</taxon>
        <taxon>Sar</taxon>
        <taxon>Alveolata</taxon>
        <taxon>Dinophyceae</taxon>
        <taxon>Prorocentrales</taxon>
        <taxon>Prorocentraceae</taxon>
        <taxon>Prorocentrum</taxon>
    </lineage>
</organism>
<reference evidence="1" key="1">
    <citation type="submission" date="2023-10" db="EMBL/GenBank/DDBJ databases">
        <authorList>
            <person name="Chen Y."/>
            <person name="Shah S."/>
            <person name="Dougan E. K."/>
            <person name="Thang M."/>
            <person name="Chan C."/>
        </authorList>
    </citation>
    <scope>NUCLEOTIDE SEQUENCE [LARGE SCALE GENOMIC DNA]</scope>
</reference>
<comment type="caution">
    <text evidence="1">The sequence shown here is derived from an EMBL/GenBank/DDBJ whole genome shotgun (WGS) entry which is preliminary data.</text>
</comment>